<keyword evidence="2" id="KW-1185">Reference proteome</keyword>
<organism evidence="1 2">
    <name type="scientific">Aphanomyces euteiches</name>
    <dbReference type="NCBI Taxonomy" id="100861"/>
    <lineage>
        <taxon>Eukaryota</taxon>
        <taxon>Sar</taxon>
        <taxon>Stramenopiles</taxon>
        <taxon>Oomycota</taxon>
        <taxon>Saprolegniomycetes</taxon>
        <taxon>Saprolegniales</taxon>
        <taxon>Verrucalvaceae</taxon>
        <taxon>Aphanomyces</taxon>
    </lineage>
</organism>
<sequence>MLLMQCKYAYKDCFNMRTQKRDGSLHRYCEHHRDKANALQRIYATKRRQELRIAKLQTHIKSKPAPASHKQVARKLVTPVKQEPAIIDEPLAVDEWIPIDLRTEAVDQALSDEECAYLRLVLLSV</sequence>
<evidence type="ECO:0000313" key="2">
    <source>
        <dbReference type="Proteomes" id="UP000481153"/>
    </source>
</evidence>
<evidence type="ECO:0000313" key="1">
    <source>
        <dbReference type="EMBL" id="KAF0721857.1"/>
    </source>
</evidence>
<comment type="caution">
    <text evidence="1">The sequence shown here is derived from an EMBL/GenBank/DDBJ whole genome shotgun (WGS) entry which is preliminary data.</text>
</comment>
<dbReference type="AlphaFoldDB" id="A0A6G0W539"/>
<reference evidence="1 2" key="1">
    <citation type="submission" date="2019-07" db="EMBL/GenBank/DDBJ databases">
        <title>Genomics analysis of Aphanomyces spp. identifies a new class of oomycete effector associated with host adaptation.</title>
        <authorList>
            <person name="Gaulin E."/>
        </authorList>
    </citation>
    <scope>NUCLEOTIDE SEQUENCE [LARGE SCALE GENOMIC DNA]</scope>
    <source>
        <strain evidence="1 2">ATCC 201684</strain>
    </source>
</reference>
<accession>A0A6G0W539</accession>
<dbReference type="EMBL" id="VJMJ01000361">
    <property type="protein sequence ID" value="KAF0721857.1"/>
    <property type="molecule type" value="Genomic_DNA"/>
</dbReference>
<name>A0A6G0W539_9STRA</name>
<protein>
    <submittedName>
        <fullName evidence="1">Uncharacterized protein</fullName>
    </submittedName>
</protein>
<gene>
    <name evidence="1" type="ORF">Ae201684_018844</name>
</gene>
<dbReference type="Proteomes" id="UP000481153">
    <property type="component" value="Unassembled WGS sequence"/>
</dbReference>
<dbReference type="VEuPathDB" id="FungiDB:AeMF1_021531"/>
<proteinExistence type="predicted"/>